<dbReference type="InterPro" id="IPR053135">
    <property type="entry name" value="AKR2_Oxidoreductase"/>
</dbReference>
<organism evidence="2 3">
    <name type="scientific">Microbacterium helvum</name>
    <dbReference type="NCBI Taxonomy" id="2773713"/>
    <lineage>
        <taxon>Bacteria</taxon>
        <taxon>Bacillati</taxon>
        <taxon>Actinomycetota</taxon>
        <taxon>Actinomycetes</taxon>
        <taxon>Micrococcales</taxon>
        <taxon>Microbacteriaceae</taxon>
        <taxon>Microbacterium</taxon>
    </lineage>
</organism>
<proteinExistence type="predicted"/>
<dbReference type="Pfam" id="PF00248">
    <property type="entry name" value="Aldo_ket_red"/>
    <property type="match status" value="1"/>
</dbReference>
<protein>
    <submittedName>
        <fullName evidence="2">Aldo/keto reductase</fullName>
    </submittedName>
</protein>
<dbReference type="CDD" id="cd19097">
    <property type="entry name" value="AKR_unchar"/>
    <property type="match status" value="1"/>
</dbReference>
<evidence type="ECO:0000313" key="2">
    <source>
        <dbReference type="EMBL" id="MBD3942672.1"/>
    </source>
</evidence>
<feature type="domain" description="NADP-dependent oxidoreductase" evidence="1">
    <location>
        <begin position="13"/>
        <end position="291"/>
    </location>
</feature>
<dbReference type="Gene3D" id="3.20.20.100">
    <property type="entry name" value="NADP-dependent oxidoreductase domain"/>
    <property type="match status" value="1"/>
</dbReference>
<evidence type="ECO:0000313" key="3">
    <source>
        <dbReference type="Proteomes" id="UP000598426"/>
    </source>
</evidence>
<dbReference type="InterPro" id="IPR023210">
    <property type="entry name" value="NADP_OxRdtase_dom"/>
</dbReference>
<dbReference type="InterPro" id="IPR036812">
    <property type="entry name" value="NAD(P)_OxRdtase_dom_sf"/>
</dbReference>
<dbReference type="PANTHER" id="PTHR43312:SF1">
    <property type="entry name" value="NADP-DEPENDENT OXIDOREDUCTASE DOMAIN-CONTAINING PROTEIN"/>
    <property type="match status" value="1"/>
</dbReference>
<gene>
    <name evidence="2" type="ORF">IF188_13295</name>
</gene>
<dbReference type="Proteomes" id="UP000598426">
    <property type="component" value="Unassembled WGS sequence"/>
</dbReference>
<evidence type="ECO:0000259" key="1">
    <source>
        <dbReference type="Pfam" id="PF00248"/>
    </source>
</evidence>
<dbReference type="RefSeq" id="WP_191172281.1">
    <property type="nucleotide sequence ID" value="NZ_JACXZS010000008.1"/>
</dbReference>
<reference evidence="2 3" key="1">
    <citation type="submission" date="2020-09" db="EMBL/GenBank/DDBJ databases">
        <title>Isolation and identification of active actinomycetes.</title>
        <authorList>
            <person name="Li X."/>
        </authorList>
    </citation>
    <scope>NUCLEOTIDE SEQUENCE [LARGE SCALE GENOMIC DNA]</scope>
    <source>
        <strain evidence="2 3">NEAU-LLC</strain>
    </source>
</reference>
<accession>A0ABR8NPU5</accession>
<keyword evidence="3" id="KW-1185">Reference proteome</keyword>
<name>A0ABR8NPU5_9MICO</name>
<sequence>MAGAGGASRPASRLVVGAAQLGQSYGRSGRPAPTESEVQEILTRAVGSRCAAVDTARAYGDSEASVGAARKAGVARDLPIVTKIRPLAGDEPGRVAASTRLSLAESLAALRAERVEVVLLHRAEDLTRADGAAVGTLRAAHESGLIGMWGVSASDPDELIAALAVPDLGHVQLPFNLLDRRWLRPDVQAALAARPDVTIVARSVFLQGLLLHPEPGMWPDGTEPTATAVSVALSILSAETGRMPAGLCIGYALAQPWIDAVVVGIRSAQQLTDVVDECARPPLSCDECEQVIRALPGGSPNLINPALWPQMSKETT</sequence>
<comment type="caution">
    <text evidence="2">The sequence shown here is derived from an EMBL/GenBank/DDBJ whole genome shotgun (WGS) entry which is preliminary data.</text>
</comment>
<dbReference type="PANTHER" id="PTHR43312">
    <property type="entry name" value="D-THREO-ALDOSE 1-DEHYDROGENASE"/>
    <property type="match status" value="1"/>
</dbReference>
<dbReference type="EMBL" id="JACXZS010000008">
    <property type="protein sequence ID" value="MBD3942672.1"/>
    <property type="molecule type" value="Genomic_DNA"/>
</dbReference>
<dbReference type="SUPFAM" id="SSF51430">
    <property type="entry name" value="NAD(P)-linked oxidoreductase"/>
    <property type="match status" value="1"/>
</dbReference>